<feature type="region of interest" description="Disordered" evidence="1">
    <location>
        <begin position="1"/>
        <end position="22"/>
    </location>
</feature>
<dbReference type="EMBL" id="BAAAUG010000281">
    <property type="protein sequence ID" value="GAA3155772.1"/>
    <property type="molecule type" value="Genomic_DNA"/>
</dbReference>
<reference evidence="3" key="1">
    <citation type="journal article" date="2019" name="Int. J. Syst. Evol. Microbiol.">
        <title>The Global Catalogue of Microorganisms (GCM) 10K type strain sequencing project: providing services to taxonomists for standard genome sequencing and annotation.</title>
        <authorList>
            <consortium name="The Broad Institute Genomics Platform"/>
            <consortium name="The Broad Institute Genome Sequencing Center for Infectious Disease"/>
            <person name="Wu L."/>
            <person name="Ma J."/>
        </authorList>
    </citation>
    <scope>NUCLEOTIDE SEQUENCE [LARGE SCALE GENOMIC DNA]</scope>
    <source>
        <strain evidence="3">JCM 9092</strain>
    </source>
</reference>
<dbReference type="Proteomes" id="UP001501637">
    <property type="component" value="Unassembled WGS sequence"/>
</dbReference>
<proteinExistence type="predicted"/>
<feature type="compositionally biased region" description="Polar residues" evidence="1">
    <location>
        <begin position="7"/>
        <end position="16"/>
    </location>
</feature>
<feature type="compositionally biased region" description="Basic residues" evidence="1">
    <location>
        <begin position="220"/>
        <end position="229"/>
    </location>
</feature>
<name>A0ABP6NR07_9ACTN</name>
<evidence type="ECO:0000313" key="3">
    <source>
        <dbReference type="Proteomes" id="UP001501637"/>
    </source>
</evidence>
<evidence type="ECO:0000313" key="2">
    <source>
        <dbReference type="EMBL" id="GAA3155772.1"/>
    </source>
</evidence>
<gene>
    <name evidence="2" type="ORF">GCM10010449_85220</name>
</gene>
<feature type="region of interest" description="Disordered" evidence="1">
    <location>
        <begin position="217"/>
        <end position="248"/>
    </location>
</feature>
<protein>
    <submittedName>
        <fullName evidence="2">Cell wall protein</fullName>
    </submittedName>
</protein>
<evidence type="ECO:0000256" key="1">
    <source>
        <dbReference type="SAM" id="MobiDB-lite"/>
    </source>
</evidence>
<keyword evidence="3" id="KW-1185">Reference proteome</keyword>
<comment type="caution">
    <text evidence="2">The sequence shown here is derived from an EMBL/GenBank/DDBJ whole genome shotgun (WGS) entry which is preliminary data.</text>
</comment>
<accession>A0ABP6NR07</accession>
<organism evidence="2 3">
    <name type="scientific">Streptomyces rectiviolaceus</name>
    <dbReference type="NCBI Taxonomy" id="332591"/>
    <lineage>
        <taxon>Bacteria</taxon>
        <taxon>Bacillati</taxon>
        <taxon>Actinomycetota</taxon>
        <taxon>Actinomycetes</taxon>
        <taxon>Kitasatosporales</taxon>
        <taxon>Streptomycetaceae</taxon>
        <taxon>Streptomyces</taxon>
    </lineage>
</organism>
<sequence>MLPKTAPHNNHQPTQTRPHRLGNAAPITHATAQELTHTASRHSGPRRWLKATRWLLSAGIHPRGNATTLRIAEDLATRMDYSTGHVLYCLDGISTRLALSRATVKRHVAVLRELGSLVWVMHGTKANIRRKRGLSGYAGTATVYAAVIPPVYDHAMGHQIVGTGYDARIVIHQQSPARPVDNSLVDDSCSRIGAPPSLTLVKEERKVQMTGGFNYTSRRCASRTKHHPSHSSAPASRTKPAPRSPAQAAREILETRTIRALVNWTQSEPLRRLAFSLRAYFDRGLNAHEIAAELIGLCLTWRPARPAAYIQAHLRREADDATARDSAHAAASDPQSNIAWQEWLEQTRLETPTRTDTDRRLARLYSWDQWSEVADHYAEDPDDALDLYGTRLCVHAIRQASLAEATPRHV</sequence>